<accession>A0A8X7NXN4</accession>
<feature type="region of interest" description="Disordered" evidence="1">
    <location>
        <begin position="1"/>
        <end position="37"/>
    </location>
</feature>
<protein>
    <submittedName>
        <fullName evidence="2">Uncharacterized protein</fullName>
    </submittedName>
</protein>
<dbReference type="AlphaFoldDB" id="A0A8X7NXN4"/>
<keyword evidence="3" id="KW-1185">Reference proteome</keyword>
<evidence type="ECO:0000313" key="3">
    <source>
        <dbReference type="Proteomes" id="UP000886595"/>
    </source>
</evidence>
<comment type="caution">
    <text evidence="2">The sequence shown here is derived from an EMBL/GenBank/DDBJ whole genome shotgun (WGS) entry which is preliminary data.</text>
</comment>
<evidence type="ECO:0000313" key="2">
    <source>
        <dbReference type="EMBL" id="KAG2240058.1"/>
    </source>
</evidence>
<gene>
    <name evidence="2" type="ORF">Bca52824_091178</name>
</gene>
<dbReference type="Proteomes" id="UP000886595">
    <property type="component" value="Unassembled WGS sequence"/>
</dbReference>
<proteinExistence type="predicted"/>
<dbReference type="EMBL" id="JAAMPC010001587">
    <property type="protein sequence ID" value="KAG2240058.1"/>
    <property type="molecule type" value="Genomic_DNA"/>
</dbReference>
<evidence type="ECO:0000256" key="1">
    <source>
        <dbReference type="SAM" id="MobiDB-lite"/>
    </source>
</evidence>
<name>A0A8X7NXN4_BRACI</name>
<sequence length="125" mass="13837">MDTSFSETDQSEVSTGRGMQIVHSSNEGKKSINRNKSFSASFPKGVEAYNAMSWTSKWRDHEERREIASSCSSNSHERANMDWGAVAPGSENCSFVSHQASNMSEEVLSVNSVTDNQRQNKLLGN</sequence>
<organism evidence="2 3">
    <name type="scientific">Brassica carinata</name>
    <name type="common">Ethiopian mustard</name>
    <name type="synonym">Abyssinian cabbage</name>
    <dbReference type="NCBI Taxonomy" id="52824"/>
    <lineage>
        <taxon>Eukaryota</taxon>
        <taxon>Viridiplantae</taxon>
        <taxon>Streptophyta</taxon>
        <taxon>Embryophyta</taxon>
        <taxon>Tracheophyta</taxon>
        <taxon>Spermatophyta</taxon>
        <taxon>Magnoliopsida</taxon>
        <taxon>eudicotyledons</taxon>
        <taxon>Gunneridae</taxon>
        <taxon>Pentapetalae</taxon>
        <taxon>rosids</taxon>
        <taxon>malvids</taxon>
        <taxon>Brassicales</taxon>
        <taxon>Brassicaceae</taxon>
        <taxon>Brassiceae</taxon>
        <taxon>Brassica</taxon>
    </lineage>
</organism>
<dbReference type="OrthoDB" id="10386918at2759"/>
<reference evidence="2 3" key="1">
    <citation type="submission" date="2020-02" db="EMBL/GenBank/DDBJ databases">
        <authorList>
            <person name="Ma Q."/>
            <person name="Huang Y."/>
            <person name="Song X."/>
            <person name="Pei D."/>
        </authorList>
    </citation>
    <scope>NUCLEOTIDE SEQUENCE [LARGE SCALE GENOMIC DNA]</scope>
    <source>
        <strain evidence="2">Sxm20200214</strain>
        <tissue evidence="2">Leaf</tissue>
    </source>
</reference>
<feature type="compositionally biased region" description="Polar residues" evidence="1">
    <location>
        <begin position="1"/>
        <end position="14"/>
    </location>
</feature>